<comment type="caution">
    <text evidence="2">The sequence shown here is derived from an EMBL/GenBank/DDBJ whole genome shotgun (WGS) entry which is preliminary data.</text>
</comment>
<gene>
    <name evidence="2" type="ORF">QN277_015298</name>
</gene>
<feature type="compositionally biased region" description="Basic residues" evidence="1">
    <location>
        <begin position="71"/>
        <end position="87"/>
    </location>
</feature>
<feature type="region of interest" description="Disordered" evidence="1">
    <location>
        <begin position="68"/>
        <end position="87"/>
    </location>
</feature>
<dbReference type="AlphaFoldDB" id="A0AAE1KLU0"/>
<dbReference type="EMBL" id="JAWXYG010000003">
    <property type="protein sequence ID" value="KAK4277280.1"/>
    <property type="molecule type" value="Genomic_DNA"/>
</dbReference>
<feature type="region of interest" description="Disordered" evidence="1">
    <location>
        <begin position="117"/>
        <end position="136"/>
    </location>
</feature>
<accession>A0AAE1KLU0</accession>
<dbReference type="PANTHER" id="PTHR37256:SF1">
    <property type="entry name" value="MYB-LIKE PROTEIN A"/>
    <property type="match status" value="1"/>
</dbReference>
<organism evidence="2 3">
    <name type="scientific">Acacia crassicarpa</name>
    <name type="common">northern wattle</name>
    <dbReference type="NCBI Taxonomy" id="499986"/>
    <lineage>
        <taxon>Eukaryota</taxon>
        <taxon>Viridiplantae</taxon>
        <taxon>Streptophyta</taxon>
        <taxon>Embryophyta</taxon>
        <taxon>Tracheophyta</taxon>
        <taxon>Spermatophyta</taxon>
        <taxon>Magnoliopsida</taxon>
        <taxon>eudicotyledons</taxon>
        <taxon>Gunneridae</taxon>
        <taxon>Pentapetalae</taxon>
        <taxon>rosids</taxon>
        <taxon>fabids</taxon>
        <taxon>Fabales</taxon>
        <taxon>Fabaceae</taxon>
        <taxon>Caesalpinioideae</taxon>
        <taxon>mimosoid clade</taxon>
        <taxon>Acacieae</taxon>
        <taxon>Acacia</taxon>
    </lineage>
</organism>
<protein>
    <submittedName>
        <fullName evidence="2">Uncharacterized protein</fullName>
    </submittedName>
</protein>
<keyword evidence="3" id="KW-1185">Reference proteome</keyword>
<sequence length="344" mass="37842">MTPPPSSKPAIQFHHLRHLKQDPPLSASSIRNLVKHFTATSKTSMNPDPSLALNPNSTVQGAVLDASQAHKSTHRQPHKRQVRRRLHTARPYHDRLLNVAEARKEIVTALKFHRANSLKQQQQQPKHQDGAIMSPENPTIYGSCTNNNFSNLVNHFSFSSFSHPTPSLPDPLNSPAASSSLAPPQLVQNLCLNLPNRTLGLNLNFQNFDNLGASPYLDNNNASFFSYSSPSSSSSPSFSVSTDQEVPSVAISLQGEGTCAPSDAIDSVAATQVTLCPKFVKSTEHQATEDDAAYPIFDTPMEFPEWLNANERCFEHCSQEFVLDPALPCMEIGDFEGVCEEWLA</sequence>
<dbReference type="PANTHER" id="PTHR37256">
    <property type="entry name" value="E1A-BINDING PROTEIN P400-LIKE"/>
    <property type="match status" value="1"/>
</dbReference>
<proteinExistence type="predicted"/>
<name>A0AAE1KLU0_9FABA</name>
<dbReference type="Proteomes" id="UP001293593">
    <property type="component" value="Unassembled WGS sequence"/>
</dbReference>
<evidence type="ECO:0000313" key="3">
    <source>
        <dbReference type="Proteomes" id="UP001293593"/>
    </source>
</evidence>
<evidence type="ECO:0000256" key="1">
    <source>
        <dbReference type="SAM" id="MobiDB-lite"/>
    </source>
</evidence>
<evidence type="ECO:0000313" key="2">
    <source>
        <dbReference type="EMBL" id="KAK4277280.1"/>
    </source>
</evidence>
<reference evidence="2" key="1">
    <citation type="submission" date="2023-10" db="EMBL/GenBank/DDBJ databases">
        <title>Chromosome-level genome of the transformable northern wattle, Acacia crassicarpa.</title>
        <authorList>
            <person name="Massaro I."/>
            <person name="Sinha N.R."/>
            <person name="Poethig S."/>
            <person name="Leichty A.R."/>
        </authorList>
    </citation>
    <scope>NUCLEOTIDE SEQUENCE</scope>
    <source>
        <strain evidence="2">Acra3RX</strain>
        <tissue evidence="2">Leaf</tissue>
    </source>
</reference>